<feature type="domain" description="BFD-like [2Fe-2S]-binding" evidence="2">
    <location>
        <begin position="407"/>
        <end position="464"/>
    </location>
</feature>
<dbReference type="Gene3D" id="3.50.50.60">
    <property type="entry name" value="FAD/NAD(P)-binding domain"/>
    <property type="match status" value="1"/>
</dbReference>
<dbReference type="CDD" id="cd19946">
    <property type="entry name" value="GlpA-like_Fer2_BFD-like"/>
    <property type="match status" value="1"/>
</dbReference>
<dbReference type="InterPro" id="IPR007419">
    <property type="entry name" value="BFD-like_2Fe2S-bd_dom"/>
</dbReference>
<protein>
    <submittedName>
        <fullName evidence="3">FAD/NAD(P)-binding oxidoreductase</fullName>
    </submittedName>
    <submittedName>
        <fullName evidence="4">Glycerol-3-phosphate dehydrogenase</fullName>
    </submittedName>
</protein>
<proteinExistence type="predicted"/>
<dbReference type="KEGG" id="ttd:A3L14_10710"/>
<dbReference type="InterPro" id="IPR052745">
    <property type="entry name" value="G3P_Oxidase/Oxidoreductase"/>
</dbReference>
<evidence type="ECO:0000313" key="7">
    <source>
        <dbReference type="Proteomes" id="UP000182125"/>
    </source>
</evidence>
<dbReference type="GeneID" id="33334902"/>
<dbReference type="Gene3D" id="3.30.9.10">
    <property type="entry name" value="D-Amino Acid Oxidase, subunit A, domain 2"/>
    <property type="match status" value="1"/>
</dbReference>
<dbReference type="STRING" id="277988.SAMN05216170_2247"/>
<dbReference type="SUPFAM" id="SSF51905">
    <property type="entry name" value="FAD/NAD(P)-binding domain"/>
    <property type="match status" value="1"/>
</dbReference>
<reference evidence="3 8" key="2">
    <citation type="submission" date="2016-04" db="EMBL/GenBank/DDBJ databases">
        <title>Complete genome sequence of Thermococcus thioreducens type strain OGL-20P.</title>
        <authorList>
            <person name="Oger P.M."/>
        </authorList>
    </citation>
    <scope>NUCLEOTIDE SEQUENCE [LARGE SCALE GENOMIC DNA]</scope>
    <source>
        <strain evidence="3 8">OGL-20P</strain>
    </source>
</reference>
<dbReference type="EMBL" id="CP015105">
    <property type="protein sequence ID" value="ASJ13320.1"/>
    <property type="molecule type" value="Genomic_DNA"/>
</dbReference>
<evidence type="ECO:0000313" key="6">
    <source>
        <dbReference type="Proteomes" id="UP000051862"/>
    </source>
</evidence>
<name>A0A0Q2QTD1_9EURY</name>
<dbReference type="PANTHER" id="PTHR42720:SF1">
    <property type="entry name" value="GLYCEROL 3-PHOSPHATE OXIDASE"/>
    <property type="match status" value="1"/>
</dbReference>
<keyword evidence="8" id="KW-1185">Reference proteome</keyword>
<dbReference type="EMBL" id="LIXN01000002">
    <property type="protein sequence ID" value="KQH83269.1"/>
    <property type="molecule type" value="Genomic_DNA"/>
</dbReference>
<evidence type="ECO:0000313" key="4">
    <source>
        <dbReference type="EMBL" id="KQH83269.1"/>
    </source>
</evidence>
<dbReference type="SUPFAM" id="SSF54373">
    <property type="entry name" value="FAD-linked reductases, C-terminal domain"/>
    <property type="match status" value="1"/>
</dbReference>
<dbReference type="RefSeq" id="WP_055428475.1">
    <property type="nucleotide sequence ID" value="NZ_CP015105.1"/>
</dbReference>
<accession>A0A0Q2QTD1</accession>
<evidence type="ECO:0000259" key="2">
    <source>
        <dbReference type="Pfam" id="PF04324"/>
    </source>
</evidence>
<dbReference type="PATRIC" id="fig|277988.4.peg.195"/>
<evidence type="ECO:0000313" key="3">
    <source>
        <dbReference type="EMBL" id="ASJ13320.1"/>
    </source>
</evidence>
<dbReference type="Proteomes" id="UP000182125">
    <property type="component" value="Unassembled WGS sequence"/>
</dbReference>
<dbReference type="EMBL" id="FOIW01000003">
    <property type="protein sequence ID" value="SEW22611.1"/>
    <property type="molecule type" value="Genomic_DNA"/>
</dbReference>
<gene>
    <name evidence="3" type="ORF">A3L14_10710</name>
    <name evidence="4" type="ORF">AMR53_00900</name>
    <name evidence="5" type="ORF">SAMN05216170_2247</name>
</gene>
<dbReference type="OrthoDB" id="2001at2157"/>
<dbReference type="Pfam" id="PF04324">
    <property type="entry name" value="Fer2_BFD"/>
    <property type="match status" value="1"/>
</dbReference>
<reference evidence="5" key="4">
    <citation type="submission" date="2016-10" db="EMBL/GenBank/DDBJ databases">
        <authorList>
            <person name="de Groot N.N."/>
        </authorList>
    </citation>
    <scope>NUCLEOTIDE SEQUENCE [LARGE SCALE GENOMIC DNA]</scope>
    <source>
        <strain evidence="5">OGL-20</strain>
    </source>
</reference>
<dbReference type="AlphaFoldDB" id="A0A0Q2QTD1"/>
<dbReference type="InterPro" id="IPR006076">
    <property type="entry name" value="FAD-dep_OxRdtase"/>
</dbReference>
<dbReference type="InterPro" id="IPR041854">
    <property type="entry name" value="BFD-like_2Fe2S-bd_dom_sf"/>
</dbReference>
<evidence type="ECO:0000313" key="5">
    <source>
        <dbReference type="EMBL" id="SEW22611.1"/>
    </source>
</evidence>
<dbReference type="Proteomes" id="UP000051862">
    <property type="component" value="Unassembled WGS sequence"/>
</dbReference>
<evidence type="ECO:0000313" key="8">
    <source>
        <dbReference type="Proteomes" id="UP000250136"/>
    </source>
</evidence>
<organism evidence="4 6">
    <name type="scientific">Thermococcus thioreducens</name>
    <dbReference type="NCBI Taxonomy" id="277988"/>
    <lineage>
        <taxon>Archaea</taxon>
        <taxon>Methanobacteriati</taxon>
        <taxon>Methanobacteriota</taxon>
        <taxon>Thermococci</taxon>
        <taxon>Thermococcales</taxon>
        <taxon>Thermococcaceae</taxon>
        <taxon>Thermococcus</taxon>
    </lineage>
</organism>
<evidence type="ECO:0000259" key="1">
    <source>
        <dbReference type="Pfam" id="PF01266"/>
    </source>
</evidence>
<dbReference type="Proteomes" id="UP000250136">
    <property type="component" value="Chromosome"/>
</dbReference>
<dbReference type="Pfam" id="PF01266">
    <property type="entry name" value="DAO"/>
    <property type="match status" value="1"/>
</dbReference>
<reference evidence="4 6" key="1">
    <citation type="submission" date="2015-08" db="EMBL/GenBank/DDBJ databases">
        <title>Thermococcus thioreducens DSM 14981 genome sequencing.</title>
        <authorList>
            <person name="Hong S.-J."/>
            <person name="Kim M.-C."/>
            <person name="Shin J.-H."/>
        </authorList>
    </citation>
    <scope>NUCLEOTIDE SEQUENCE [LARGE SCALE GENOMIC DNA]</scope>
    <source>
        <strain evidence="4 6">DSM 14981</strain>
    </source>
</reference>
<dbReference type="InterPro" id="IPR036188">
    <property type="entry name" value="FAD/NAD-bd_sf"/>
</dbReference>
<feature type="domain" description="FAD dependent oxidoreductase" evidence="1">
    <location>
        <begin position="4"/>
        <end position="360"/>
    </location>
</feature>
<sequence length="499" mass="55133">MKTRIAIIGAGVVGASIARVLSQYEGVEVHLIERNVDAGMGVSKANTGIIHPGHEDDPEKHPLRAKLCVEGNRLWYQWTKELRIPAKWPGELMVALKEEDMKVAEYYLELAQKNGVPGVRLVDREELLKLEPNVNPNAAGALWAPTAGVMSSPMAAVALTENAVDNGVRFHPETEVRGIKVENGEIKGVETNRGFIEADLVINAAGLYADRISAMAGIDYFTIRPRKGEYYIFDDDAGPKVRRIVHQTPTPTTKGVYVITEMNDGVMIGPTAEDLPEEAKDDTSTTREGLEFVWEMAKKLVKGLPPKSRVIRTFAGLRPEPPDGRWIIEAYDDPWGFINVAGIRSPGLTAAPAIAHYVTEELIEGKLDVKLTKKSRWNPHRNAFWFKALPREKQAELVKENPSHGRVICMCRTITEGDILDAIARMKKMGVRTITLDGVKLRTGVTGGTCQGSFCRVRITNIIARETGVPLWEVSIKGEGTEYGIGDIKVLLRGEENEE</sequence>
<reference evidence="7" key="3">
    <citation type="submission" date="2016-10" db="EMBL/GenBank/DDBJ databases">
        <authorList>
            <person name="Varghese N."/>
            <person name="Submissions S."/>
        </authorList>
    </citation>
    <scope>NUCLEOTIDE SEQUENCE [LARGE SCALE GENOMIC DNA]</scope>
    <source>
        <strain evidence="7">OGL-20</strain>
    </source>
</reference>
<dbReference type="PANTHER" id="PTHR42720">
    <property type="entry name" value="GLYCEROL-3-PHOSPHATE DEHYDROGENASE"/>
    <property type="match status" value="1"/>
</dbReference>
<dbReference type="Gene3D" id="1.10.10.1100">
    <property type="entry name" value="BFD-like [2Fe-2S]-binding domain"/>
    <property type="match status" value="1"/>
</dbReference>